<evidence type="ECO:0000259" key="10">
    <source>
        <dbReference type="Pfam" id="PF07705"/>
    </source>
</evidence>
<dbReference type="InterPro" id="IPR036852">
    <property type="entry name" value="Peptidase_S8/S53_dom_sf"/>
</dbReference>
<dbReference type="Pfam" id="PF00082">
    <property type="entry name" value="Peptidase_S8"/>
    <property type="match status" value="1"/>
</dbReference>
<organism evidence="11 12">
    <name type="scientific">Halonotius roseus</name>
    <dbReference type="NCBI Taxonomy" id="2511997"/>
    <lineage>
        <taxon>Archaea</taxon>
        <taxon>Methanobacteriati</taxon>
        <taxon>Methanobacteriota</taxon>
        <taxon>Stenosarchaea group</taxon>
        <taxon>Halobacteria</taxon>
        <taxon>Halobacteriales</taxon>
        <taxon>Haloferacaceae</taxon>
        <taxon>Halonotius</taxon>
    </lineage>
</organism>
<dbReference type="Pfam" id="PF07705">
    <property type="entry name" value="CARDB"/>
    <property type="match status" value="1"/>
</dbReference>
<name>A0A544QRH3_9EURY</name>
<dbReference type="AlphaFoldDB" id="A0A544QRH3"/>
<sequence>MVTRYTRELLTLLQVLHNIFISSHTKINERMICRRRLISGVLFFSIVLVLITTIGTVGAAPSSTAVVDTDNSSSTPIDPALHSATGHVEVVVRLSETERLQIAQSDTPIDTLQTNANHTQKPVIDYAERTDGITIKDRFWVTNAVLLEVDTNAVDLEDVRSITGVKRLHKNFKIEVGDTQSVSSTNYTTTMSPATISSDATDTYTYGLEQINATSTWRRFGSRGEGVRIAVLDTGVDATNHSDLTPATGGWKDFVTNQPEPYDDNGHGSHVSGTIVGEQTPTGIYYGVAPEAELFHGKVFADDGQGDFATLLDGLEWSIDNEADIISLSLGADGYYHNLIDPVQTANAAGSVVIASVGNDGSGTSSSPGNYYNTINVGATTESKTVWSGSGGEEISTADVWGTNAPASWPDTYIVPTVTAPGENVVSTYSEGRYAEISGTSMAAPHVTGTVALMQSATDESLTPTEIEAALVDSAWKPDGSSTDRDTQYGSGIIDAYHATATVTDTAEADLTLDSAMTNTDTAVVGESVVTEISVINRGDATGTFVASLQINGTLTQAKSVDVAPGETEQLSFVSEFDTSGNYVITVNGEPAGTVTVLEPANFNISAVDLNPATVSSGESSELTARVENTGGVAGTQELVATITGEASIEPLRRSISLGAGETESVSFDVPTASMAPETYTVTVASNNDSRSAELTVRDSPSITAERTVSDATVSPGDQTTVSVEIDSDRSIDDLRVRESIIPSAAALSATNDPTAVVIEESESNDEVFASWQGTDSATLQYVVTVPDTGSSTLELFGTVTDTDDTTVTVQGDSQITVETTVATYAGTNGRIGPQGLGDAAADFRNGEIGTQLLGDVAAAFRTYEKVM</sequence>
<dbReference type="PROSITE" id="PS00137">
    <property type="entry name" value="SUBTILASE_HIS"/>
    <property type="match status" value="1"/>
</dbReference>
<evidence type="ECO:0000256" key="4">
    <source>
        <dbReference type="ARBA" id="ARBA00022825"/>
    </source>
</evidence>
<dbReference type="InterPro" id="IPR013783">
    <property type="entry name" value="Ig-like_fold"/>
</dbReference>
<dbReference type="SUPFAM" id="SSF52743">
    <property type="entry name" value="Subtilisin-like"/>
    <property type="match status" value="1"/>
</dbReference>
<gene>
    <name evidence="11" type="ORF">EWF95_03650</name>
</gene>
<dbReference type="InterPro" id="IPR023828">
    <property type="entry name" value="Peptidase_S8_Ser-AS"/>
</dbReference>
<evidence type="ECO:0000256" key="8">
    <source>
        <dbReference type="SAM" id="Phobius"/>
    </source>
</evidence>
<feature type="transmembrane region" description="Helical" evidence="8">
    <location>
        <begin position="37"/>
        <end position="60"/>
    </location>
</feature>
<dbReference type="Proteomes" id="UP000315385">
    <property type="component" value="Unassembled WGS sequence"/>
</dbReference>
<keyword evidence="8" id="KW-0812">Transmembrane</keyword>
<dbReference type="GO" id="GO:0004252">
    <property type="term" value="F:serine-type endopeptidase activity"/>
    <property type="evidence" value="ECO:0007669"/>
    <property type="project" value="UniProtKB-UniRule"/>
</dbReference>
<dbReference type="InterPro" id="IPR050131">
    <property type="entry name" value="Peptidase_S8_subtilisin-like"/>
</dbReference>
<evidence type="ECO:0000256" key="7">
    <source>
        <dbReference type="RuleBase" id="RU003355"/>
    </source>
</evidence>
<evidence type="ECO:0000256" key="3">
    <source>
        <dbReference type="ARBA" id="ARBA00022801"/>
    </source>
</evidence>
<dbReference type="Gene3D" id="2.60.40.10">
    <property type="entry name" value="Immunoglobulins"/>
    <property type="match status" value="2"/>
</dbReference>
<feature type="active site" description="Charge relay system" evidence="5 6">
    <location>
        <position position="441"/>
    </location>
</feature>
<evidence type="ECO:0000313" key="11">
    <source>
        <dbReference type="EMBL" id="TQQ82046.1"/>
    </source>
</evidence>
<keyword evidence="8" id="KW-1133">Transmembrane helix</keyword>
<dbReference type="PROSITE" id="PS51892">
    <property type="entry name" value="SUBTILASE"/>
    <property type="match status" value="1"/>
</dbReference>
<evidence type="ECO:0000313" key="12">
    <source>
        <dbReference type="Proteomes" id="UP000315385"/>
    </source>
</evidence>
<dbReference type="InterPro" id="IPR000209">
    <property type="entry name" value="Peptidase_S8/S53_dom"/>
</dbReference>
<dbReference type="PROSITE" id="PS00138">
    <property type="entry name" value="SUBTILASE_SER"/>
    <property type="match status" value="1"/>
</dbReference>
<dbReference type="InterPro" id="IPR022398">
    <property type="entry name" value="Peptidase_S8_His-AS"/>
</dbReference>
<accession>A0A544QRH3</accession>
<dbReference type="RefSeq" id="WP_142442698.1">
    <property type="nucleotide sequence ID" value="NZ_SESI01000001.1"/>
</dbReference>
<feature type="domain" description="CARDB" evidence="10">
    <location>
        <begin position="509"/>
        <end position="596"/>
    </location>
</feature>
<protein>
    <submittedName>
        <fullName evidence="11">Uncharacterized protein</fullName>
    </submittedName>
</protein>
<keyword evidence="8" id="KW-0472">Membrane</keyword>
<feature type="active site" description="Charge relay system" evidence="5 6">
    <location>
        <position position="233"/>
    </location>
</feature>
<dbReference type="PROSITE" id="PS00136">
    <property type="entry name" value="SUBTILASE_ASP"/>
    <property type="match status" value="1"/>
</dbReference>
<dbReference type="Gene3D" id="3.40.50.200">
    <property type="entry name" value="Peptidase S8/S53 domain"/>
    <property type="match status" value="1"/>
</dbReference>
<dbReference type="OrthoDB" id="341609at2157"/>
<keyword evidence="2 6" id="KW-0645">Protease</keyword>
<dbReference type="PANTHER" id="PTHR43806:SF11">
    <property type="entry name" value="CEREVISIN-RELATED"/>
    <property type="match status" value="1"/>
</dbReference>
<dbReference type="InterPro" id="IPR011635">
    <property type="entry name" value="CARDB"/>
</dbReference>
<dbReference type="PANTHER" id="PTHR43806">
    <property type="entry name" value="PEPTIDASE S8"/>
    <property type="match status" value="1"/>
</dbReference>
<comment type="caution">
    <text evidence="11">The sequence shown here is derived from an EMBL/GenBank/DDBJ whole genome shotgun (WGS) entry which is preliminary data.</text>
</comment>
<evidence type="ECO:0000256" key="5">
    <source>
        <dbReference type="PIRSR" id="PIRSR615500-1"/>
    </source>
</evidence>
<keyword evidence="4 6" id="KW-0720">Serine protease</keyword>
<proteinExistence type="inferred from homology"/>
<comment type="similarity">
    <text evidence="1 6 7">Belongs to the peptidase S8 family.</text>
</comment>
<dbReference type="InterPro" id="IPR015500">
    <property type="entry name" value="Peptidase_S8_subtilisin-rel"/>
</dbReference>
<dbReference type="GO" id="GO:0006508">
    <property type="term" value="P:proteolysis"/>
    <property type="evidence" value="ECO:0007669"/>
    <property type="project" value="UniProtKB-KW"/>
</dbReference>
<dbReference type="EMBL" id="SESI01000001">
    <property type="protein sequence ID" value="TQQ82046.1"/>
    <property type="molecule type" value="Genomic_DNA"/>
</dbReference>
<evidence type="ECO:0000256" key="1">
    <source>
        <dbReference type="ARBA" id="ARBA00011073"/>
    </source>
</evidence>
<feature type="domain" description="Peptidase S8/S53" evidence="9">
    <location>
        <begin position="224"/>
        <end position="492"/>
    </location>
</feature>
<dbReference type="PRINTS" id="PR00723">
    <property type="entry name" value="SUBTILISIN"/>
</dbReference>
<feature type="active site" description="Charge relay system" evidence="5 6">
    <location>
        <position position="267"/>
    </location>
</feature>
<keyword evidence="12" id="KW-1185">Reference proteome</keyword>
<evidence type="ECO:0000256" key="2">
    <source>
        <dbReference type="ARBA" id="ARBA00022670"/>
    </source>
</evidence>
<keyword evidence="3 6" id="KW-0378">Hydrolase</keyword>
<reference evidence="11 12" key="1">
    <citation type="submission" date="2019-02" db="EMBL/GenBank/DDBJ databases">
        <title>Halonotius sp. a new haloqrchaeon isolated from saline water.</title>
        <authorList>
            <person name="Duran-Viseras A."/>
            <person name="Sanchez-Porro C."/>
            <person name="Ventosa A."/>
        </authorList>
    </citation>
    <scope>NUCLEOTIDE SEQUENCE [LARGE SCALE GENOMIC DNA]</scope>
    <source>
        <strain evidence="11 12">F9-27</strain>
    </source>
</reference>
<evidence type="ECO:0000259" key="9">
    <source>
        <dbReference type="Pfam" id="PF00082"/>
    </source>
</evidence>
<dbReference type="InterPro" id="IPR023827">
    <property type="entry name" value="Peptidase_S8_Asp-AS"/>
</dbReference>
<evidence type="ECO:0000256" key="6">
    <source>
        <dbReference type="PROSITE-ProRule" id="PRU01240"/>
    </source>
</evidence>